<gene>
    <name evidence="1" type="ORF">LPJ66_004530</name>
</gene>
<protein>
    <submittedName>
        <fullName evidence="1">Uncharacterized protein</fullName>
    </submittedName>
</protein>
<proteinExistence type="predicted"/>
<sequence>MLHSPVNKYRESKIVHKKRHRWTAEQDARLVQMVDEKGLAWSAIAGELGIQGSALKVRRRWEVLQPKHGSAWSKAEDTDLANIISQHTELGYALGDMGLWVKVSQQLKTNRSPRQCHARWTKTLLPRQGKALPFTRFERIRGWVWSDEEVGRLRAAVAVVSEISDSQSAIDCAQEFEPWLLIGINTPETLKPQYWTSIASQVGTRTAAQCVSKWNNLLGQLKGTSITTDQAKRLAALVKTHGRKWGFLAHNHFPDQSPVDLCYAYSLWRRVEKKYGVDLLDIDPFSMIRDFDGRSAMRPTGADGNYDPNGPVVRVFKSGSSSFMTPYTLALANTSFRKRKSGMLRVIGLVHNPHGGLLPVKSIDKLVAALSRHSNDWVSISREVGLPITVCRRYAEGLASSLNSVKDIISNLELDDLASKSDLKTIQRPKKALAGQQAKMTL</sequence>
<name>A0ACC1IML8_9FUNG</name>
<dbReference type="Proteomes" id="UP001150581">
    <property type="component" value="Unassembled WGS sequence"/>
</dbReference>
<reference evidence="1" key="1">
    <citation type="submission" date="2022-07" db="EMBL/GenBank/DDBJ databases">
        <title>Phylogenomic reconstructions and comparative analyses of Kickxellomycotina fungi.</title>
        <authorList>
            <person name="Reynolds N.K."/>
            <person name="Stajich J.E."/>
            <person name="Barry K."/>
            <person name="Grigoriev I.V."/>
            <person name="Crous P."/>
            <person name="Smith M.E."/>
        </authorList>
    </citation>
    <scope>NUCLEOTIDE SEQUENCE</scope>
    <source>
        <strain evidence="1">Benny 63K</strain>
    </source>
</reference>
<evidence type="ECO:0000313" key="1">
    <source>
        <dbReference type="EMBL" id="KAJ1895544.1"/>
    </source>
</evidence>
<evidence type="ECO:0000313" key="2">
    <source>
        <dbReference type="Proteomes" id="UP001150581"/>
    </source>
</evidence>
<dbReference type="EMBL" id="JANBPG010000553">
    <property type="protein sequence ID" value="KAJ1895544.1"/>
    <property type="molecule type" value="Genomic_DNA"/>
</dbReference>
<comment type="caution">
    <text evidence="1">The sequence shown here is derived from an EMBL/GenBank/DDBJ whole genome shotgun (WGS) entry which is preliminary data.</text>
</comment>
<accession>A0ACC1IML8</accession>
<keyword evidence="2" id="KW-1185">Reference proteome</keyword>
<organism evidence="1 2">
    <name type="scientific">Kickxella alabastrina</name>
    <dbReference type="NCBI Taxonomy" id="61397"/>
    <lineage>
        <taxon>Eukaryota</taxon>
        <taxon>Fungi</taxon>
        <taxon>Fungi incertae sedis</taxon>
        <taxon>Zoopagomycota</taxon>
        <taxon>Kickxellomycotina</taxon>
        <taxon>Kickxellomycetes</taxon>
        <taxon>Kickxellales</taxon>
        <taxon>Kickxellaceae</taxon>
        <taxon>Kickxella</taxon>
    </lineage>
</organism>